<protein>
    <submittedName>
        <fullName evidence="3">Lysophospholipase L1-like esterase</fullName>
    </submittedName>
</protein>
<gene>
    <name evidence="3" type="ORF">CLW00_10719</name>
</gene>
<dbReference type="SUPFAM" id="SSF52266">
    <property type="entry name" value="SGNH hydrolase"/>
    <property type="match status" value="1"/>
</dbReference>
<comment type="caution">
    <text evidence="3">The sequence shown here is derived from an EMBL/GenBank/DDBJ whole genome shotgun (WGS) entry which is preliminary data.</text>
</comment>
<evidence type="ECO:0000259" key="2">
    <source>
        <dbReference type="Pfam" id="PF13472"/>
    </source>
</evidence>
<feature type="domain" description="SGNH hydrolase-type esterase" evidence="2">
    <location>
        <begin position="56"/>
        <end position="226"/>
    </location>
</feature>
<keyword evidence="1" id="KW-0472">Membrane</keyword>
<keyword evidence="4" id="KW-1185">Reference proteome</keyword>
<evidence type="ECO:0000313" key="4">
    <source>
        <dbReference type="Proteomes" id="UP000238157"/>
    </source>
</evidence>
<evidence type="ECO:0000256" key="1">
    <source>
        <dbReference type="SAM" id="Phobius"/>
    </source>
</evidence>
<dbReference type="PANTHER" id="PTHR30383:SF5">
    <property type="entry name" value="SGNH HYDROLASE-TYPE ESTERASE DOMAIN-CONTAINING PROTEIN"/>
    <property type="match status" value="1"/>
</dbReference>
<name>A0A2T0WJS0_9BACT</name>
<feature type="transmembrane region" description="Helical" evidence="1">
    <location>
        <begin position="6"/>
        <end position="24"/>
    </location>
</feature>
<sequence>MLRNKLIYFLELCLLLPFLPLLYFEGKKLRKKIIRLSPVSEYLSLPGDTNEKSILVIGESTVAGVGASEASQSIGAHLYHHTGEKSALLNLGKNGLKASRLRSLLLHGLDKEKKVFDVVVILIGANDCFKFTPPHKFRKAIKEFVDMLETQIGTTKIILPEIPPVHQFPAIPGLLQFFLGWHRKLLAAELKLLAKSNTKINLLELKHDFEPDFYAKDGIHPSDIGYNHMAKKISELFI</sequence>
<accession>A0A2T0WJS0</accession>
<proteinExistence type="predicted"/>
<dbReference type="EMBL" id="PVTR01000007">
    <property type="protein sequence ID" value="PRY86951.1"/>
    <property type="molecule type" value="Genomic_DNA"/>
</dbReference>
<dbReference type="CDD" id="cd01836">
    <property type="entry name" value="FeeA_FeeB_like"/>
    <property type="match status" value="1"/>
</dbReference>
<dbReference type="Pfam" id="PF13472">
    <property type="entry name" value="Lipase_GDSL_2"/>
    <property type="match status" value="1"/>
</dbReference>
<organism evidence="3 4">
    <name type="scientific">Mongoliibacter ruber</name>
    <dbReference type="NCBI Taxonomy" id="1750599"/>
    <lineage>
        <taxon>Bacteria</taxon>
        <taxon>Pseudomonadati</taxon>
        <taxon>Bacteroidota</taxon>
        <taxon>Cytophagia</taxon>
        <taxon>Cytophagales</taxon>
        <taxon>Cyclobacteriaceae</taxon>
        <taxon>Mongoliibacter</taxon>
    </lineage>
</organism>
<dbReference type="InterPro" id="IPR051532">
    <property type="entry name" value="Ester_Hydrolysis_Enzymes"/>
</dbReference>
<reference evidence="3 4" key="1">
    <citation type="submission" date="2018-03" db="EMBL/GenBank/DDBJ databases">
        <title>Genomic Encyclopedia of Archaeal and Bacterial Type Strains, Phase II (KMG-II): from individual species to whole genera.</title>
        <authorList>
            <person name="Goeker M."/>
        </authorList>
    </citation>
    <scope>NUCLEOTIDE SEQUENCE [LARGE SCALE GENOMIC DNA]</scope>
    <source>
        <strain evidence="3 4">DSM 27929</strain>
    </source>
</reference>
<keyword evidence="1" id="KW-1133">Transmembrane helix</keyword>
<dbReference type="Proteomes" id="UP000238157">
    <property type="component" value="Unassembled WGS sequence"/>
</dbReference>
<dbReference type="Gene3D" id="3.40.50.1110">
    <property type="entry name" value="SGNH hydrolase"/>
    <property type="match status" value="1"/>
</dbReference>
<dbReference type="PANTHER" id="PTHR30383">
    <property type="entry name" value="THIOESTERASE 1/PROTEASE 1/LYSOPHOSPHOLIPASE L1"/>
    <property type="match status" value="1"/>
</dbReference>
<dbReference type="InterPro" id="IPR036514">
    <property type="entry name" value="SGNH_hydro_sf"/>
</dbReference>
<keyword evidence="1" id="KW-0812">Transmembrane</keyword>
<evidence type="ECO:0000313" key="3">
    <source>
        <dbReference type="EMBL" id="PRY86951.1"/>
    </source>
</evidence>
<dbReference type="InterPro" id="IPR013830">
    <property type="entry name" value="SGNH_hydro"/>
</dbReference>
<dbReference type="AlphaFoldDB" id="A0A2T0WJS0"/>
<dbReference type="GO" id="GO:0004622">
    <property type="term" value="F:phosphatidylcholine lysophospholipase activity"/>
    <property type="evidence" value="ECO:0007669"/>
    <property type="project" value="TreeGrafter"/>
</dbReference>
<dbReference type="OrthoDB" id="2810666at2"/>